<gene>
    <name evidence="3" type="ORF">Tco_1045313</name>
</gene>
<keyword evidence="2" id="KW-0324">Glycolysis</keyword>
<dbReference type="InterPro" id="IPR035966">
    <property type="entry name" value="PKF_sf"/>
</dbReference>
<evidence type="ECO:0000256" key="1">
    <source>
        <dbReference type="ARBA" id="ARBA00022490"/>
    </source>
</evidence>
<comment type="caution">
    <text evidence="3">The sequence shown here is derived from an EMBL/GenBank/DDBJ whole genome shotgun (WGS) entry which is preliminary data.</text>
</comment>
<evidence type="ECO:0000313" key="3">
    <source>
        <dbReference type="EMBL" id="GJT78588.1"/>
    </source>
</evidence>
<reference evidence="3" key="1">
    <citation type="journal article" date="2022" name="Int. J. Mol. Sci.">
        <title>Draft Genome of Tanacetum Coccineum: Genomic Comparison of Closely Related Tanacetum-Family Plants.</title>
        <authorList>
            <person name="Yamashiro T."/>
            <person name="Shiraishi A."/>
            <person name="Nakayama K."/>
            <person name="Satake H."/>
        </authorList>
    </citation>
    <scope>NUCLEOTIDE SEQUENCE</scope>
</reference>
<protein>
    <submittedName>
        <fullName evidence="3">Pyrophosphate--fructose 6-phosphate 1-phosphotransferase subunit beta-like protein</fullName>
    </submittedName>
</protein>
<keyword evidence="1" id="KW-0963">Cytoplasm</keyword>
<evidence type="ECO:0000313" key="4">
    <source>
        <dbReference type="Proteomes" id="UP001151760"/>
    </source>
</evidence>
<evidence type="ECO:0000256" key="2">
    <source>
        <dbReference type="ARBA" id="ARBA00023152"/>
    </source>
</evidence>
<organism evidence="3 4">
    <name type="scientific">Tanacetum coccineum</name>
    <dbReference type="NCBI Taxonomy" id="301880"/>
    <lineage>
        <taxon>Eukaryota</taxon>
        <taxon>Viridiplantae</taxon>
        <taxon>Streptophyta</taxon>
        <taxon>Embryophyta</taxon>
        <taxon>Tracheophyta</taxon>
        <taxon>Spermatophyta</taxon>
        <taxon>Magnoliopsida</taxon>
        <taxon>eudicotyledons</taxon>
        <taxon>Gunneridae</taxon>
        <taxon>Pentapetalae</taxon>
        <taxon>asterids</taxon>
        <taxon>campanulids</taxon>
        <taxon>Asterales</taxon>
        <taxon>Asteraceae</taxon>
        <taxon>Asteroideae</taxon>
        <taxon>Anthemideae</taxon>
        <taxon>Anthemidinae</taxon>
        <taxon>Tanacetum</taxon>
    </lineage>
</organism>
<accession>A0ABQ5GSU9</accession>
<name>A0ABQ5GSU9_9ASTR</name>
<dbReference type="SUPFAM" id="SSF53784">
    <property type="entry name" value="Phosphofructokinase"/>
    <property type="match status" value="1"/>
</dbReference>
<proteinExistence type="predicted"/>
<sequence>MVTVAVNQNEPLLSPPSILPESSPTLTSDLIRSLNMRTKDVVKFSLWWSSDDLDTIPFQCLERNSEKRSSVALLLERCASLIESTLSIEPPSLVLSNGGNVTTSRVSLVYSEVQNSRLDHPLALPSFFDKPFKVVDGSVTSAIGNPDEIAKLFPSLFGQHSSVLQLSESNDPASALKIGVVLSGGQAPGGHNVISGMFCKDPNVNGAREVLYMDSRVDQLGS</sequence>
<dbReference type="Gene3D" id="3.40.50.450">
    <property type="match status" value="1"/>
</dbReference>
<dbReference type="Proteomes" id="UP001151760">
    <property type="component" value="Unassembled WGS sequence"/>
</dbReference>
<dbReference type="EMBL" id="BQNB010018817">
    <property type="protein sequence ID" value="GJT78588.1"/>
    <property type="molecule type" value="Genomic_DNA"/>
</dbReference>
<dbReference type="PANTHER" id="PTHR43650">
    <property type="entry name" value="PYROPHOSPHATE--FRUCTOSE 6-PHOSPHATE 1-PHOSPHOTRANSFERASE"/>
    <property type="match status" value="1"/>
</dbReference>
<reference evidence="3" key="2">
    <citation type="submission" date="2022-01" db="EMBL/GenBank/DDBJ databases">
        <authorList>
            <person name="Yamashiro T."/>
            <person name="Shiraishi A."/>
            <person name="Satake H."/>
            <person name="Nakayama K."/>
        </authorList>
    </citation>
    <scope>NUCLEOTIDE SEQUENCE</scope>
</reference>
<dbReference type="PANTHER" id="PTHR43650:SF26">
    <property type="entry name" value="PYROPHOSPHATE--FRUCTOSE 6-PHOSPHATE 1-PHOSPHOTRANSFERASE SUBUNIT BETA"/>
    <property type="match status" value="1"/>
</dbReference>
<keyword evidence="4" id="KW-1185">Reference proteome</keyword>